<dbReference type="GO" id="GO:0016787">
    <property type="term" value="F:hydrolase activity"/>
    <property type="evidence" value="ECO:0007669"/>
    <property type="project" value="UniProtKB-KW"/>
</dbReference>
<dbReference type="PANTHER" id="PTHR22946:SF12">
    <property type="entry name" value="CONIDIAL PIGMENT BIOSYNTHESIS PROTEIN AYG1 (AFU_ORTHOLOGUE AFUA_2G17550)"/>
    <property type="match status" value="1"/>
</dbReference>
<organism evidence="2 3">
    <name type="scientific">Gordonia insulae</name>
    <dbReference type="NCBI Taxonomy" id="2420509"/>
    <lineage>
        <taxon>Bacteria</taxon>
        <taxon>Bacillati</taxon>
        <taxon>Actinomycetota</taxon>
        <taxon>Actinomycetes</taxon>
        <taxon>Mycobacteriales</taxon>
        <taxon>Gordoniaceae</taxon>
        <taxon>Gordonia</taxon>
    </lineage>
</organism>
<dbReference type="EMBL" id="CP033972">
    <property type="protein sequence ID" value="AZG46496.1"/>
    <property type="molecule type" value="Genomic_DNA"/>
</dbReference>
<sequence>MQLPHSTHSAYSKGFYSDSGRDFAVRLMLGYCNSGAADAGEIFATIDSLGNGHERDWFEAWHGLGRRLVAEADASATGGHRISAAFGHLRAATYLSEAFDALDGISDDAERMPIFAEHRAAWEKFVDNGPFVAQRLSIPYDGTQLPGWFFSPTDAGDAPRPTLVMVNGSDGSVSAQWSSAAHGALQRGYRVVMFDGPGQQSMLFEHGMPFRHDWEAVLTPVTDVVLGLAGVDADRLAVYGISQAGYWVPRAIAFEHRYAAAIADPGVVDVEASWLANIPGPLSRRLAEGKDHDFDQMMEIGMKASKATKRMWDWRARPYGQDTYSGTMKAVAQYTLTPDVAALIRTPMLITSPEHEQFWPGQSEQLAKLSGGTSTVVEFTAAEGASWHCQPMARALTDQRMFDWLDEQFV</sequence>
<proteinExistence type="inferred from homology"/>
<gene>
    <name evidence="2" type="ORF">D7316_03097</name>
</gene>
<keyword evidence="3" id="KW-1185">Reference proteome</keyword>
<dbReference type="RefSeq" id="WP_124708992.1">
    <property type="nucleotide sequence ID" value="NZ_CP033972.1"/>
</dbReference>
<dbReference type="Gene3D" id="1.20.1440.110">
    <property type="entry name" value="acylaminoacyl peptidase"/>
    <property type="match status" value="1"/>
</dbReference>
<protein>
    <submittedName>
        <fullName evidence="2">2,6-dihydropseudooxynicotine hydrolase</fullName>
        <ecNumber evidence="2">3.7.1.19</ecNumber>
    </submittedName>
</protein>
<dbReference type="InterPro" id="IPR029058">
    <property type="entry name" value="AB_hydrolase_fold"/>
</dbReference>
<dbReference type="SUPFAM" id="SSF53474">
    <property type="entry name" value="alpha/beta-Hydrolases"/>
    <property type="match status" value="1"/>
</dbReference>
<reference evidence="2 3" key="1">
    <citation type="submission" date="2018-11" db="EMBL/GenBank/DDBJ databases">
        <title>Gordonia insulae sp. nov., isolated from an island soil.</title>
        <authorList>
            <person name="Kim Y.S."/>
            <person name="Kim S.B."/>
        </authorList>
    </citation>
    <scope>NUCLEOTIDE SEQUENCE [LARGE SCALE GENOMIC DNA]</scope>
    <source>
        <strain evidence="2 3">MMS17-SY073</strain>
    </source>
</reference>
<keyword evidence="2" id="KW-0378">Hydrolase</keyword>
<dbReference type="Gene3D" id="3.40.50.1820">
    <property type="entry name" value="alpha/beta hydrolase"/>
    <property type="match status" value="1"/>
</dbReference>
<name>A0A3G8JN37_9ACTN</name>
<dbReference type="PANTHER" id="PTHR22946">
    <property type="entry name" value="DIENELACTONE HYDROLASE DOMAIN-CONTAINING PROTEIN-RELATED"/>
    <property type="match status" value="1"/>
</dbReference>
<evidence type="ECO:0000256" key="1">
    <source>
        <dbReference type="ARBA" id="ARBA00008645"/>
    </source>
</evidence>
<evidence type="ECO:0000313" key="3">
    <source>
        <dbReference type="Proteomes" id="UP000271469"/>
    </source>
</evidence>
<comment type="similarity">
    <text evidence="1">Belongs to the AB hydrolase superfamily.</text>
</comment>
<dbReference type="AlphaFoldDB" id="A0A3G8JN37"/>
<dbReference type="OrthoDB" id="9765647at2"/>
<dbReference type="Proteomes" id="UP000271469">
    <property type="component" value="Chromosome"/>
</dbReference>
<evidence type="ECO:0000313" key="2">
    <source>
        <dbReference type="EMBL" id="AZG46496.1"/>
    </source>
</evidence>
<accession>A0A3G8JN37</accession>
<dbReference type="EC" id="3.7.1.19" evidence="2"/>
<dbReference type="KEGG" id="gom:D7316_03097"/>
<dbReference type="InterPro" id="IPR050261">
    <property type="entry name" value="FrsA_esterase"/>
</dbReference>